<dbReference type="EMBL" id="BGZK01000992">
    <property type="protein sequence ID" value="GBP67788.1"/>
    <property type="molecule type" value="Genomic_DNA"/>
</dbReference>
<evidence type="ECO:0000313" key="2">
    <source>
        <dbReference type="EMBL" id="GBP67788.1"/>
    </source>
</evidence>
<gene>
    <name evidence="2" type="ORF">EVAR_53784_1</name>
</gene>
<organism evidence="2 3">
    <name type="scientific">Eumeta variegata</name>
    <name type="common">Bagworm moth</name>
    <name type="synonym">Eumeta japonica</name>
    <dbReference type="NCBI Taxonomy" id="151549"/>
    <lineage>
        <taxon>Eukaryota</taxon>
        <taxon>Metazoa</taxon>
        <taxon>Ecdysozoa</taxon>
        <taxon>Arthropoda</taxon>
        <taxon>Hexapoda</taxon>
        <taxon>Insecta</taxon>
        <taxon>Pterygota</taxon>
        <taxon>Neoptera</taxon>
        <taxon>Endopterygota</taxon>
        <taxon>Lepidoptera</taxon>
        <taxon>Glossata</taxon>
        <taxon>Ditrysia</taxon>
        <taxon>Tineoidea</taxon>
        <taxon>Psychidae</taxon>
        <taxon>Oiketicinae</taxon>
        <taxon>Eumeta</taxon>
    </lineage>
</organism>
<dbReference type="AlphaFoldDB" id="A0A4C1XW29"/>
<comment type="caution">
    <text evidence="2">The sequence shown here is derived from an EMBL/GenBank/DDBJ whole genome shotgun (WGS) entry which is preliminary data.</text>
</comment>
<proteinExistence type="predicted"/>
<evidence type="ECO:0000313" key="3">
    <source>
        <dbReference type="Proteomes" id="UP000299102"/>
    </source>
</evidence>
<evidence type="ECO:0000256" key="1">
    <source>
        <dbReference type="SAM" id="MobiDB-lite"/>
    </source>
</evidence>
<feature type="region of interest" description="Disordered" evidence="1">
    <location>
        <begin position="51"/>
        <end position="70"/>
    </location>
</feature>
<keyword evidence="3" id="KW-1185">Reference proteome</keyword>
<accession>A0A4C1XW29</accession>
<sequence>MELKGLHWNSTAEQCTLAIFRLVLSKITTVTESYNSFSNSPAENRRWERLGASAATDESRSRPARPPAAAASRNYFLSNQVTS</sequence>
<feature type="non-terminal residue" evidence="2">
    <location>
        <position position="83"/>
    </location>
</feature>
<reference evidence="2 3" key="1">
    <citation type="journal article" date="2019" name="Commun. Biol.">
        <title>The bagworm genome reveals a unique fibroin gene that provides high tensile strength.</title>
        <authorList>
            <person name="Kono N."/>
            <person name="Nakamura H."/>
            <person name="Ohtoshi R."/>
            <person name="Tomita M."/>
            <person name="Numata K."/>
            <person name="Arakawa K."/>
        </authorList>
    </citation>
    <scope>NUCLEOTIDE SEQUENCE [LARGE SCALE GENOMIC DNA]</scope>
</reference>
<name>A0A4C1XW29_EUMVA</name>
<protein>
    <submittedName>
        <fullName evidence="2">Uncharacterized protein</fullName>
    </submittedName>
</protein>
<dbReference type="Proteomes" id="UP000299102">
    <property type="component" value="Unassembled WGS sequence"/>
</dbReference>